<gene>
    <name evidence="10" type="ORF">PVVCY_1302560</name>
</gene>
<dbReference type="PROSITE" id="PS52048">
    <property type="entry name" value="UCH_DOMAIN"/>
    <property type="match status" value="1"/>
</dbReference>
<evidence type="ECO:0000256" key="6">
    <source>
        <dbReference type="ARBA" id="ARBA00022807"/>
    </source>
</evidence>
<dbReference type="Proteomes" id="UP000290582">
    <property type="component" value="Chromosome PVVCY_13"/>
</dbReference>
<evidence type="ECO:0000256" key="3">
    <source>
        <dbReference type="ARBA" id="ARBA00022670"/>
    </source>
</evidence>
<organism evidence="10 11">
    <name type="scientific">Plasmodium vinckei vinckei</name>
    <dbReference type="NCBI Taxonomy" id="54757"/>
    <lineage>
        <taxon>Eukaryota</taxon>
        <taxon>Sar</taxon>
        <taxon>Alveolata</taxon>
        <taxon>Apicomplexa</taxon>
        <taxon>Aconoidasida</taxon>
        <taxon>Haemosporida</taxon>
        <taxon>Plasmodiidae</taxon>
        <taxon>Plasmodium</taxon>
        <taxon>Plasmodium (Vinckeia)</taxon>
    </lineage>
</organism>
<comment type="catalytic activity">
    <reaction evidence="1 7 8">
        <text>Thiol-dependent hydrolysis of ester, thioester, amide, peptide and isopeptide bonds formed by the C-terminal Gly of ubiquitin (a 76-residue protein attached to proteins as an intracellular targeting signal).</text>
        <dbReference type="EC" id="3.4.19.12"/>
    </reaction>
</comment>
<dbReference type="PANTHER" id="PTHR10589:SF17">
    <property type="entry name" value="UBIQUITIN CARBOXYL-TERMINAL HYDROLASE"/>
    <property type="match status" value="1"/>
</dbReference>
<evidence type="ECO:0000256" key="7">
    <source>
        <dbReference type="PROSITE-ProRule" id="PRU01393"/>
    </source>
</evidence>
<feature type="active site" description="Proton donor" evidence="7">
    <location>
        <position position="165"/>
    </location>
</feature>
<dbReference type="SUPFAM" id="SSF54001">
    <property type="entry name" value="Cysteine proteinases"/>
    <property type="match status" value="1"/>
</dbReference>
<dbReference type="AlphaFoldDB" id="A0A449BYD1"/>
<feature type="domain" description="UCH catalytic" evidence="9">
    <location>
        <begin position="8"/>
        <end position="226"/>
    </location>
</feature>
<dbReference type="InterPro" id="IPR036959">
    <property type="entry name" value="Peptidase_C12_UCH_sf"/>
</dbReference>
<dbReference type="InterPro" id="IPR038765">
    <property type="entry name" value="Papain-like_cys_pep_sf"/>
</dbReference>
<dbReference type="Gene3D" id="3.40.532.10">
    <property type="entry name" value="Peptidase C12, ubiquitin carboxyl-terminal hydrolase"/>
    <property type="match status" value="1"/>
</dbReference>
<dbReference type="RefSeq" id="XP_008622152.2">
    <property type="nucleotide sequence ID" value="XM_008623930.2"/>
</dbReference>
<keyword evidence="3 7" id="KW-0645">Protease</keyword>
<comment type="similarity">
    <text evidence="2 7 8">Belongs to the peptidase C12 family.</text>
</comment>
<name>A0A449BYD1_PLAVN</name>
<sequence>MKMEKRKIWIPIESNPDSLYLYSCKLGHQKLSFVDIYGFSRDLLDMIPKPVHAIIFLYPIKDDMDNNIGSSHINTTNSDSNIWFIKQTVPNSCGTIALLHMLANLRNTFPLDKDSVLDTFFTKVDQLKPEGRATEFENNDIIEQLHHEFSGNDLNSGESIDVDTHFIAFLEINGMLVELDGRKNHPIIHGQTTSDNFVYDAGKLIQDNFINKYQDCHSFSALAVVPNNVV</sequence>
<dbReference type="GeneID" id="19958448"/>
<keyword evidence="4 7" id="KW-0833">Ubl conjugation pathway</keyword>
<dbReference type="EMBL" id="LR215069">
    <property type="protein sequence ID" value="VEV58319.1"/>
    <property type="molecule type" value="Genomic_DNA"/>
</dbReference>
<evidence type="ECO:0000256" key="4">
    <source>
        <dbReference type="ARBA" id="ARBA00022786"/>
    </source>
</evidence>
<dbReference type="GO" id="GO:0005737">
    <property type="term" value="C:cytoplasm"/>
    <property type="evidence" value="ECO:0007669"/>
    <property type="project" value="TreeGrafter"/>
</dbReference>
<proteinExistence type="inferred from homology"/>
<dbReference type="InterPro" id="IPR001578">
    <property type="entry name" value="Peptidase_C12_UCH"/>
</dbReference>
<feature type="site" description="Important for enzyme activity" evidence="7">
    <location>
        <position position="180"/>
    </location>
</feature>
<dbReference type="PRINTS" id="PR00707">
    <property type="entry name" value="UBCTHYDRLASE"/>
</dbReference>
<dbReference type="KEGG" id="pvv:PVVCY_1302560"/>
<accession>A0A449BYD1</accession>
<dbReference type="OrthoDB" id="427186at2759"/>
<dbReference type="Pfam" id="PF01088">
    <property type="entry name" value="Peptidase_C12"/>
    <property type="match status" value="1"/>
</dbReference>
<dbReference type="PANTHER" id="PTHR10589">
    <property type="entry name" value="UBIQUITIN CARBOXYL-TERMINAL HYDROLASE"/>
    <property type="match status" value="1"/>
</dbReference>
<dbReference type="GO" id="GO:0016579">
    <property type="term" value="P:protein deubiquitination"/>
    <property type="evidence" value="ECO:0007669"/>
    <property type="project" value="TreeGrafter"/>
</dbReference>
<feature type="active site" description="Nucleophile" evidence="7">
    <location>
        <position position="93"/>
    </location>
</feature>
<keyword evidence="6 7" id="KW-0788">Thiol protease</keyword>
<reference evidence="10 11" key="1">
    <citation type="submission" date="2019-01" db="EMBL/GenBank/DDBJ databases">
        <authorList>
            <person name="Ramaprasad A."/>
        </authorList>
    </citation>
    <scope>NUCLEOTIDE SEQUENCE [LARGE SCALE GENOMIC DNA]</scope>
</reference>
<evidence type="ECO:0000256" key="5">
    <source>
        <dbReference type="ARBA" id="ARBA00022801"/>
    </source>
</evidence>
<protein>
    <recommendedName>
        <fullName evidence="8">Ubiquitin carboxyl-terminal hydrolase</fullName>
        <ecNumber evidence="8">3.4.19.12</ecNumber>
    </recommendedName>
</protein>
<evidence type="ECO:0000259" key="9">
    <source>
        <dbReference type="PROSITE" id="PS52048"/>
    </source>
</evidence>
<dbReference type="EC" id="3.4.19.12" evidence="8"/>
<dbReference type="GO" id="GO:0004843">
    <property type="term" value="F:cysteine-type deubiquitinase activity"/>
    <property type="evidence" value="ECO:0007669"/>
    <property type="project" value="UniProtKB-UniRule"/>
</dbReference>
<dbReference type="GO" id="GO:0006511">
    <property type="term" value="P:ubiquitin-dependent protein catabolic process"/>
    <property type="evidence" value="ECO:0007669"/>
    <property type="project" value="UniProtKB-UniRule"/>
</dbReference>
<evidence type="ECO:0000256" key="2">
    <source>
        <dbReference type="ARBA" id="ARBA00009326"/>
    </source>
</evidence>
<dbReference type="FunFam" id="3.40.532.10:FF:000006">
    <property type="entry name" value="Ubiquitin carboxyl-terminal hydrolase"/>
    <property type="match status" value="1"/>
</dbReference>
<evidence type="ECO:0000313" key="11">
    <source>
        <dbReference type="Proteomes" id="UP000290582"/>
    </source>
</evidence>
<dbReference type="VEuPathDB" id="PlasmoDB:PVVCY_1302560"/>
<keyword evidence="5 7" id="KW-0378">Hydrolase</keyword>
<evidence type="ECO:0000313" key="10">
    <source>
        <dbReference type="EMBL" id="VEV58319.1"/>
    </source>
</evidence>
<evidence type="ECO:0000256" key="1">
    <source>
        <dbReference type="ARBA" id="ARBA00000707"/>
    </source>
</evidence>
<feature type="site" description="Transition state stabilizer" evidence="7">
    <location>
        <position position="87"/>
    </location>
</feature>
<evidence type="ECO:0000256" key="8">
    <source>
        <dbReference type="RuleBase" id="RU361215"/>
    </source>
</evidence>